<dbReference type="EMBL" id="FNAY01000040">
    <property type="protein sequence ID" value="SDG21466.1"/>
    <property type="molecule type" value="Genomic_DNA"/>
</dbReference>
<feature type="region of interest" description="Disordered" evidence="1">
    <location>
        <begin position="64"/>
        <end position="83"/>
    </location>
</feature>
<protein>
    <submittedName>
        <fullName evidence="2">Uncharacterized protein</fullName>
    </submittedName>
</protein>
<dbReference type="SUPFAM" id="SSF160059">
    <property type="entry name" value="PriA/YqbF domain"/>
    <property type="match status" value="1"/>
</dbReference>
<name>A0A1G7SEI3_RHOCA</name>
<sequence>MMAAKPKPNTPIPDDMVLPVAIAVTAPGGPRRRAGMRFDAQPTVLQLADLNDDQIAALQGDPMLSIRAEPAPDIDDDGVHQGS</sequence>
<dbReference type="Gene3D" id="3.40.5.80">
    <property type="match status" value="1"/>
</dbReference>
<dbReference type="AlphaFoldDB" id="A0A1G7SEI3"/>
<accession>A0A1G7SEI3</accession>
<evidence type="ECO:0000313" key="2">
    <source>
        <dbReference type="EMBL" id="SDG21466.1"/>
    </source>
</evidence>
<organism evidence="2 3">
    <name type="scientific">Rhodobacter capsulatus</name>
    <name type="common">Rhodopseudomonas capsulata</name>
    <dbReference type="NCBI Taxonomy" id="1061"/>
    <lineage>
        <taxon>Bacteria</taxon>
        <taxon>Pseudomonadati</taxon>
        <taxon>Pseudomonadota</taxon>
        <taxon>Alphaproteobacteria</taxon>
        <taxon>Rhodobacterales</taxon>
        <taxon>Rhodobacter group</taxon>
        <taxon>Rhodobacter</taxon>
    </lineage>
</organism>
<reference evidence="2 3" key="1">
    <citation type="submission" date="2016-10" db="EMBL/GenBank/DDBJ databases">
        <authorList>
            <person name="de Groot N.N."/>
        </authorList>
    </citation>
    <scope>NUCLEOTIDE SEQUENCE [LARGE SCALE GENOMIC DNA]</scope>
    <source>
        <strain evidence="3">DSM 938 / 37b4</strain>
    </source>
</reference>
<dbReference type="Proteomes" id="UP000183812">
    <property type="component" value="Unassembled WGS sequence"/>
</dbReference>
<gene>
    <name evidence="2" type="ORF">SAMN04244550_03600</name>
</gene>
<proteinExistence type="predicted"/>
<evidence type="ECO:0000256" key="1">
    <source>
        <dbReference type="SAM" id="MobiDB-lite"/>
    </source>
</evidence>
<dbReference type="RefSeq" id="WP_074556177.1">
    <property type="nucleotide sequence ID" value="NZ_CP119563.1"/>
</dbReference>
<evidence type="ECO:0000313" key="3">
    <source>
        <dbReference type="Proteomes" id="UP000183812"/>
    </source>
</evidence>